<dbReference type="PANTHER" id="PTHR30193">
    <property type="entry name" value="ABC TRANSPORTER PERMEASE PROTEIN"/>
    <property type="match status" value="1"/>
</dbReference>
<keyword evidence="11" id="KW-1185">Reference proteome</keyword>
<name>A0A4P6EAK9_9MICO</name>
<dbReference type="Proteomes" id="UP000293995">
    <property type="component" value="Chromosome"/>
</dbReference>
<evidence type="ECO:0000259" key="9">
    <source>
        <dbReference type="PROSITE" id="PS50928"/>
    </source>
</evidence>
<gene>
    <name evidence="10" type="ORF">ET475_03370</name>
</gene>
<evidence type="ECO:0000256" key="8">
    <source>
        <dbReference type="SAM" id="MobiDB-lite"/>
    </source>
</evidence>
<dbReference type="InterPro" id="IPR035906">
    <property type="entry name" value="MetI-like_sf"/>
</dbReference>
<comment type="similarity">
    <text evidence="7">Belongs to the binding-protein-dependent transport system permease family.</text>
</comment>
<feature type="transmembrane region" description="Helical" evidence="7">
    <location>
        <begin position="183"/>
        <end position="203"/>
    </location>
</feature>
<dbReference type="Pfam" id="PF00528">
    <property type="entry name" value="BPD_transp_1"/>
    <property type="match status" value="1"/>
</dbReference>
<dbReference type="CDD" id="cd06261">
    <property type="entry name" value="TM_PBP2"/>
    <property type="match status" value="1"/>
</dbReference>
<keyword evidence="2 7" id="KW-0813">Transport</keyword>
<keyword evidence="4 7" id="KW-0812">Transmembrane</keyword>
<evidence type="ECO:0000256" key="1">
    <source>
        <dbReference type="ARBA" id="ARBA00004651"/>
    </source>
</evidence>
<proteinExistence type="inferred from homology"/>
<accession>A0A4P6EAK9</accession>
<keyword evidence="5 7" id="KW-1133">Transmembrane helix</keyword>
<evidence type="ECO:0000313" key="10">
    <source>
        <dbReference type="EMBL" id="QAY59125.1"/>
    </source>
</evidence>
<dbReference type="AlphaFoldDB" id="A0A4P6EAK9"/>
<comment type="subcellular location">
    <subcellularLocation>
        <location evidence="1 7">Cell membrane</location>
        <topology evidence="1 7">Multi-pass membrane protein</topology>
    </subcellularLocation>
</comment>
<dbReference type="PROSITE" id="PS50928">
    <property type="entry name" value="ABC_TM1"/>
    <property type="match status" value="1"/>
</dbReference>
<dbReference type="OrthoDB" id="34224at2"/>
<feature type="transmembrane region" description="Helical" evidence="7">
    <location>
        <begin position="296"/>
        <end position="320"/>
    </location>
</feature>
<dbReference type="InterPro" id="IPR051393">
    <property type="entry name" value="ABC_transporter_permease"/>
</dbReference>
<keyword evidence="3" id="KW-1003">Cell membrane</keyword>
<feature type="transmembrane region" description="Helical" evidence="7">
    <location>
        <begin position="102"/>
        <end position="127"/>
    </location>
</feature>
<feature type="transmembrane region" description="Helical" evidence="7">
    <location>
        <begin position="139"/>
        <end position="159"/>
    </location>
</feature>
<evidence type="ECO:0000256" key="3">
    <source>
        <dbReference type="ARBA" id="ARBA00022475"/>
    </source>
</evidence>
<evidence type="ECO:0000256" key="7">
    <source>
        <dbReference type="RuleBase" id="RU363032"/>
    </source>
</evidence>
<organism evidence="10 11">
    <name type="scientific">Microbacterium protaetiae</name>
    <dbReference type="NCBI Taxonomy" id="2509458"/>
    <lineage>
        <taxon>Bacteria</taxon>
        <taxon>Bacillati</taxon>
        <taxon>Actinomycetota</taxon>
        <taxon>Actinomycetes</taxon>
        <taxon>Micrococcales</taxon>
        <taxon>Microbacteriaceae</taxon>
        <taxon>Microbacterium</taxon>
    </lineage>
</organism>
<dbReference type="InterPro" id="IPR000515">
    <property type="entry name" value="MetI-like"/>
</dbReference>
<dbReference type="EMBL" id="CP035494">
    <property type="protein sequence ID" value="QAY59125.1"/>
    <property type="molecule type" value="Genomic_DNA"/>
</dbReference>
<dbReference type="RefSeq" id="WP_129386016.1">
    <property type="nucleotide sequence ID" value="NZ_CP035494.1"/>
</dbReference>
<evidence type="ECO:0000256" key="6">
    <source>
        <dbReference type="ARBA" id="ARBA00023136"/>
    </source>
</evidence>
<dbReference type="GO" id="GO:0055085">
    <property type="term" value="P:transmembrane transport"/>
    <property type="evidence" value="ECO:0007669"/>
    <property type="project" value="InterPro"/>
</dbReference>
<dbReference type="PANTHER" id="PTHR30193:SF37">
    <property type="entry name" value="INNER MEMBRANE ABC TRANSPORTER PERMEASE PROTEIN YCJO"/>
    <property type="match status" value="1"/>
</dbReference>
<protein>
    <submittedName>
        <fullName evidence="10">Sugar ABC transporter permease</fullName>
    </submittedName>
</protein>
<reference evidence="10 11" key="1">
    <citation type="submission" date="2019-01" db="EMBL/GenBank/DDBJ databases">
        <title>Genome sequencing of strain DFW100M-13.</title>
        <authorList>
            <person name="Heo J."/>
            <person name="Kim S.-J."/>
            <person name="Kim J.-S."/>
            <person name="Hong S.-B."/>
            <person name="Kwon S.-W."/>
        </authorList>
    </citation>
    <scope>NUCLEOTIDE SEQUENCE [LARGE SCALE GENOMIC DNA]</scope>
    <source>
        <strain evidence="10 11">DFW100M-13</strain>
    </source>
</reference>
<dbReference type="KEGG" id="mprt:ET475_03370"/>
<dbReference type="GO" id="GO:0005886">
    <property type="term" value="C:plasma membrane"/>
    <property type="evidence" value="ECO:0007669"/>
    <property type="project" value="UniProtKB-SubCell"/>
</dbReference>
<evidence type="ECO:0000313" key="11">
    <source>
        <dbReference type="Proteomes" id="UP000293995"/>
    </source>
</evidence>
<sequence length="328" mass="36745">MSAIAPAHTSPESTTGPEAPRSTRRRLGRVGWWLPYVLLLPAVVFELLVHIIPMITGIWISFIKLTQQYLRNWSEAPFLGLGNYRVIVDVNGVVGKALLNSFLITCAFTLLVVAIAWLAGMAGAVALQRRFPGRGIFRTLFLIPYAIPIYAGIIAWKFMFQKDTGAVNHLLFDTLGLPGEKPFWLIGGNAFWALVIVAIWRLWPFAFLMLMAGLQSVPEDLYEASAVDGAKPFRQWRSITLPMLRPVNVVLVLVMFLWTFNDFNTPFVLFGKTAQPPAGDLISFHIYNASFLTFNFGYGSAMSVLLLIFLLIVTVAYLLFVNRRSKRA</sequence>
<evidence type="ECO:0000256" key="5">
    <source>
        <dbReference type="ARBA" id="ARBA00022989"/>
    </source>
</evidence>
<dbReference type="SUPFAM" id="SSF161098">
    <property type="entry name" value="MetI-like"/>
    <property type="match status" value="1"/>
</dbReference>
<feature type="domain" description="ABC transmembrane type-1" evidence="9">
    <location>
        <begin position="98"/>
        <end position="317"/>
    </location>
</feature>
<dbReference type="Gene3D" id="1.10.3720.10">
    <property type="entry name" value="MetI-like"/>
    <property type="match status" value="1"/>
</dbReference>
<evidence type="ECO:0000256" key="2">
    <source>
        <dbReference type="ARBA" id="ARBA00022448"/>
    </source>
</evidence>
<feature type="region of interest" description="Disordered" evidence="8">
    <location>
        <begin position="1"/>
        <end position="22"/>
    </location>
</feature>
<evidence type="ECO:0000256" key="4">
    <source>
        <dbReference type="ARBA" id="ARBA00022692"/>
    </source>
</evidence>
<feature type="transmembrane region" description="Helical" evidence="7">
    <location>
        <begin position="243"/>
        <end position="260"/>
    </location>
</feature>
<keyword evidence="6 7" id="KW-0472">Membrane</keyword>
<feature type="transmembrane region" description="Helical" evidence="7">
    <location>
        <begin position="33"/>
        <end position="62"/>
    </location>
</feature>